<feature type="transmembrane region" description="Helical" evidence="1">
    <location>
        <begin position="65"/>
        <end position="83"/>
    </location>
</feature>
<dbReference type="EMBL" id="PEBQ01000199">
    <property type="protein sequence ID" value="PHY92751.1"/>
    <property type="molecule type" value="Genomic_DNA"/>
</dbReference>
<gene>
    <name evidence="2" type="ORF">CSR02_15245</name>
</gene>
<dbReference type="Proteomes" id="UP000228751">
    <property type="component" value="Unassembled WGS sequence"/>
</dbReference>
<protein>
    <submittedName>
        <fullName evidence="2">Uncharacterized protein</fullName>
    </submittedName>
</protein>
<dbReference type="GO" id="GO:0009289">
    <property type="term" value="C:pilus"/>
    <property type="evidence" value="ECO:0007669"/>
    <property type="project" value="InterPro"/>
</dbReference>
<dbReference type="AlphaFoldDB" id="A0A2G4R842"/>
<keyword evidence="1" id="KW-1133">Transmembrane helix</keyword>
<evidence type="ECO:0000256" key="1">
    <source>
        <dbReference type="SAM" id="Phobius"/>
    </source>
</evidence>
<dbReference type="RefSeq" id="WP_099542261.1">
    <property type="nucleotide sequence ID" value="NZ_PEBQ01000199.1"/>
</dbReference>
<dbReference type="InterPro" id="IPR045584">
    <property type="entry name" value="Pilin-like"/>
</dbReference>
<name>A0A2G4R842_9PROT</name>
<accession>A0A2G4R842</accession>
<dbReference type="InterPro" id="IPR007971">
    <property type="entry name" value="Bundlin"/>
</dbReference>
<dbReference type="Gene3D" id="3.30.1690.10">
    <property type="entry name" value="TcpA-like pilin"/>
    <property type="match status" value="1"/>
</dbReference>
<dbReference type="Pfam" id="PF05307">
    <property type="entry name" value="Bundlin"/>
    <property type="match status" value="1"/>
</dbReference>
<organism evidence="2 3">
    <name type="scientific">Acetobacter pomorum</name>
    <dbReference type="NCBI Taxonomy" id="65959"/>
    <lineage>
        <taxon>Bacteria</taxon>
        <taxon>Pseudomonadati</taxon>
        <taxon>Pseudomonadota</taxon>
        <taxon>Alphaproteobacteria</taxon>
        <taxon>Acetobacterales</taxon>
        <taxon>Acetobacteraceae</taxon>
        <taxon>Acetobacter</taxon>
    </lineage>
</organism>
<keyword evidence="1" id="KW-0472">Membrane</keyword>
<evidence type="ECO:0000313" key="3">
    <source>
        <dbReference type="Proteomes" id="UP000228751"/>
    </source>
</evidence>
<reference evidence="2 3" key="1">
    <citation type="submission" date="2017-10" db="EMBL/GenBank/DDBJ databases">
        <title>Genomic analysis of the genus Acetobacter.</title>
        <authorList>
            <person name="Kim K.H."/>
            <person name="Chun B.H."/>
            <person name="Son A.R."/>
            <person name="Jeon C.O."/>
        </authorList>
    </citation>
    <scope>NUCLEOTIDE SEQUENCE [LARGE SCALE GENOMIC DNA]</scope>
    <source>
        <strain evidence="2 3">LHT 2458</strain>
    </source>
</reference>
<evidence type="ECO:0000313" key="2">
    <source>
        <dbReference type="EMBL" id="PHY92751.1"/>
    </source>
</evidence>
<dbReference type="SUPFAM" id="SSF54523">
    <property type="entry name" value="Pili subunits"/>
    <property type="match status" value="1"/>
</dbReference>
<proteinExistence type="predicted"/>
<keyword evidence="1" id="KW-0812">Transmembrane</keyword>
<keyword evidence="3" id="KW-1185">Reference proteome</keyword>
<sequence length="237" mass="24421">MYDVDAEGAICLEGKNGHSISTGSHGHYISTSSRSAVVPSVMQRLLGNHQNNLSSRKDQAGYTPLQIGAGLLVVALLVGLAVTEIGTMFTRQKVQSTLTMLAQINQSAADLCPNGDYGSGNGCNIDVGAIAKDGLSKTYTDTNQDQIISPFNSSVTIEPATTDQSNDSLTITLPGVTSGACESLATKHLGGDIISLSVNGTQGAQPAMTANEAEGACAASGNDSTTFTFVYVMKPGN</sequence>
<comment type="caution">
    <text evidence="2">The sequence shown here is derived from an EMBL/GenBank/DDBJ whole genome shotgun (WGS) entry which is preliminary data.</text>
</comment>